<organism evidence="3 4">
    <name type="scientific">Shewanella oncorhynchi</name>
    <dbReference type="NCBI Taxonomy" id="2726434"/>
    <lineage>
        <taxon>Bacteria</taxon>
        <taxon>Pseudomonadati</taxon>
        <taxon>Pseudomonadota</taxon>
        <taxon>Gammaproteobacteria</taxon>
        <taxon>Alteromonadales</taxon>
        <taxon>Shewanellaceae</taxon>
        <taxon>Shewanella</taxon>
    </lineage>
</organism>
<feature type="compositionally biased region" description="Basic and acidic residues" evidence="1">
    <location>
        <begin position="204"/>
        <end position="217"/>
    </location>
</feature>
<keyword evidence="4" id="KW-1185">Reference proteome</keyword>
<dbReference type="Proteomes" id="UP000527352">
    <property type="component" value="Unassembled WGS sequence"/>
</dbReference>
<accession>A0ABX1KTY4</accession>
<feature type="compositionally biased region" description="Basic and acidic residues" evidence="1">
    <location>
        <begin position="253"/>
        <end position="264"/>
    </location>
</feature>
<feature type="region of interest" description="Disordered" evidence="1">
    <location>
        <begin position="252"/>
        <end position="325"/>
    </location>
</feature>
<gene>
    <name evidence="3" type="ORF">HGO26_18340</name>
</gene>
<evidence type="ECO:0000256" key="2">
    <source>
        <dbReference type="SAM" id="Phobius"/>
    </source>
</evidence>
<feature type="region of interest" description="Disordered" evidence="1">
    <location>
        <begin position="204"/>
        <end position="230"/>
    </location>
</feature>
<name>A0ABX1KTY4_9GAMM</name>
<dbReference type="RefSeq" id="WP_168827026.1">
    <property type="nucleotide sequence ID" value="NZ_JABAEB010000013.1"/>
</dbReference>
<sequence>MPFQHQPKAAPLFTASPTAIGDDADSALLISVTSPEGETFIAFDHQLGKLDAAQTPVFTTNAEPLAFNSGAGFLVTEHDTQAIDQEQAQDLVLQEIRAEHQHQHQDKLVPESESKFELSCTAQTSAQALGTGSVLRARQPYFKGLSLLFFVILVHVCLFLLICILWRPQLNPFGLKEIESRGPKVAAIKAYFIYAPAVEKAKTSESETEIKAEDKTEATNSVTPTIVPTPQTQVKPLPILEKVMPETIAPEKAFSEKVESEKVNPDTVKPDITQSSQSQSSAQSEVQPAEVTTKKPTNTLDTTEIKPQLGAKSSPAAEGESTIATSSSMSLFTQQYFERQREQALDALVIEQADKFTRKSNMSEMSPEMEVLFVPNADDFGGTTSLDLPLDPNRIVRKGDTCYRVVQVGTQVNPNAENLGFPINCSGKKINQAIDDAIQSRLNKMILKPHK</sequence>
<evidence type="ECO:0000256" key="1">
    <source>
        <dbReference type="SAM" id="MobiDB-lite"/>
    </source>
</evidence>
<proteinExistence type="predicted"/>
<feature type="transmembrane region" description="Helical" evidence="2">
    <location>
        <begin position="145"/>
        <end position="167"/>
    </location>
</feature>
<evidence type="ECO:0000313" key="3">
    <source>
        <dbReference type="EMBL" id="NLQ24828.1"/>
    </source>
</evidence>
<feature type="compositionally biased region" description="Low complexity" evidence="1">
    <location>
        <begin position="274"/>
        <end position="284"/>
    </location>
</feature>
<protein>
    <submittedName>
        <fullName evidence="3">Uncharacterized protein</fullName>
    </submittedName>
</protein>
<keyword evidence="2" id="KW-0812">Transmembrane</keyword>
<reference evidence="3 4" key="1">
    <citation type="submission" date="2020-04" db="EMBL/GenBank/DDBJ databases">
        <title>The first description of lens atrophy caused by putative novel Shewanella sp. that is a new emerging pathogen for cultured rainbow trout?</title>
        <authorList>
            <person name="Saticioglu I.B."/>
            <person name="Duman M."/>
            <person name="Altun S."/>
        </authorList>
    </citation>
    <scope>NUCLEOTIDE SEQUENCE [LARGE SCALE GENOMIC DNA]</scope>
    <source>
        <strain evidence="3 4">S-1</strain>
    </source>
</reference>
<comment type="caution">
    <text evidence="3">The sequence shown here is derived from an EMBL/GenBank/DDBJ whole genome shotgun (WGS) entry which is preliminary data.</text>
</comment>
<keyword evidence="2" id="KW-1133">Transmembrane helix</keyword>
<keyword evidence="2" id="KW-0472">Membrane</keyword>
<dbReference type="EMBL" id="JABAEB010000013">
    <property type="protein sequence ID" value="NLQ24828.1"/>
    <property type="molecule type" value="Genomic_DNA"/>
</dbReference>
<evidence type="ECO:0000313" key="4">
    <source>
        <dbReference type="Proteomes" id="UP000527352"/>
    </source>
</evidence>